<dbReference type="PROSITE" id="PS50937">
    <property type="entry name" value="HTH_MERR_2"/>
    <property type="match status" value="1"/>
</dbReference>
<dbReference type="PANTHER" id="PTHR30204:SF69">
    <property type="entry name" value="MERR-FAMILY TRANSCRIPTIONAL REGULATOR"/>
    <property type="match status" value="1"/>
</dbReference>
<proteinExistence type="predicted"/>
<evidence type="ECO:0000256" key="3">
    <source>
        <dbReference type="ARBA" id="ARBA00023125"/>
    </source>
</evidence>
<feature type="coiled-coil region" evidence="5">
    <location>
        <begin position="81"/>
        <end position="108"/>
    </location>
</feature>
<keyword evidence="3 7" id="KW-0238">DNA-binding</keyword>
<evidence type="ECO:0000313" key="7">
    <source>
        <dbReference type="EMBL" id="RBO83609.1"/>
    </source>
</evidence>
<dbReference type="PANTHER" id="PTHR30204">
    <property type="entry name" value="REDOX-CYCLING DRUG-SENSING TRANSCRIPTIONAL ACTIVATOR SOXR"/>
    <property type="match status" value="1"/>
</dbReference>
<dbReference type="RefSeq" id="WP_067510851.1">
    <property type="nucleotide sequence ID" value="NZ_CP107943.1"/>
</dbReference>
<dbReference type="Gene3D" id="1.10.1660.10">
    <property type="match status" value="1"/>
</dbReference>
<dbReference type="Pfam" id="PF13411">
    <property type="entry name" value="MerR_1"/>
    <property type="match status" value="1"/>
</dbReference>
<organism evidence="7 8">
    <name type="scientific">Nocardia puris</name>
    <dbReference type="NCBI Taxonomy" id="208602"/>
    <lineage>
        <taxon>Bacteria</taxon>
        <taxon>Bacillati</taxon>
        <taxon>Actinomycetota</taxon>
        <taxon>Actinomycetes</taxon>
        <taxon>Mycobacteriales</taxon>
        <taxon>Nocardiaceae</taxon>
        <taxon>Nocardia</taxon>
    </lineage>
</organism>
<comment type="caution">
    <text evidence="7">The sequence shown here is derived from an EMBL/GenBank/DDBJ whole genome shotgun (WGS) entry which is preliminary data.</text>
</comment>
<sequence>MRVSQLAHRTGVSVHRLRRWESAGLIRSHRTGRGEVREFDESSVRETIFVSMARDMGFDLDTIAALMPRYRAGTVTIDEMVAHLHARLADVEAQLAEQRALRDRLIEHIAWFEDRRPRAHRTEEQP</sequence>
<accession>A0A366D275</accession>
<dbReference type="SMART" id="SM00422">
    <property type="entry name" value="HTH_MERR"/>
    <property type="match status" value="1"/>
</dbReference>
<evidence type="ECO:0000256" key="2">
    <source>
        <dbReference type="ARBA" id="ARBA00023015"/>
    </source>
</evidence>
<dbReference type="InterPro" id="IPR047057">
    <property type="entry name" value="MerR_fam"/>
</dbReference>
<dbReference type="EMBL" id="QNRE01000018">
    <property type="protein sequence ID" value="RBO83609.1"/>
    <property type="molecule type" value="Genomic_DNA"/>
</dbReference>
<evidence type="ECO:0000256" key="5">
    <source>
        <dbReference type="SAM" id="Coils"/>
    </source>
</evidence>
<dbReference type="PROSITE" id="PS00552">
    <property type="entry name" value="HTH_MERR_1"/>
    <property type="match status" value="1"/>
</dbReference>
<dbReference type="AlphaFoldDB" id="A0A366D275"/>
<keyword evidence="2" id="KW-0805">Transcription regulation</keyword>
<keyword evidence="5" id="KW-0175">Coiled coil</keyword>
<dbReference type="GO" id="GO:0003700">
    <property type="term" value="F:DNA-binding transcription factor activity"/>
    <property type="evidence" value="ECO:0007669"/>
    <property type="project" value="InterPro"/>
</dbReference>
<dbReference type="GO" id="GO:0003677">
    <property type="term" value="F:DNA binding"/>
    <property type="evidence" value="ECO:0007669"/>
    <property type="project" value="UniProtKB-KW"/>
</dbReference>
<evidence type="ECO:0000259" key="6">
    <source>
        <dbReference type="PROSITE" id="PS50937"/>
    </source>
</evidence>
<keyword evidence="8" id="KW-1185">Reference proteome</keyword>
<feature type="domain" description="HTH merR-type" evidence="6">
    <location>
        <begin position="1"/>
        <end position="69"/>
    </location>
</feature>
<evidence type="ECO:0000256" key="4">
    <source>
        <dbReference type="ARBA" id="ARBA00023163"/>
    </source>
</evidence>
<name>A0A366D275_9NOCA</name>
<keyword evidence="4" id="KW-0804">Transcription</keyword>
<dbReference type="OrthoDB" id="9802039at2"/>
<keyword evidence="1" id="KW-0678">Repressor</keyword>
<dbReference type="STRING" id="1210090.GCA_001613185_04140"/>
<protein>
    <submittedName>
        <fullName evidence="7">DNA-binding transcriptional MerR regulator</fullName>
    </submittedName>
</protein>
<evidence type="ECO:0000313" key="8">
    <source>
        <dbReference type="Proteomes" id="UP000252586"/>
    </source>
</evidence>
<reference evidence="7 8" key="1">
    <citation type="submission" date="2018-06" db="EMBL/GenBank/DDBJ databases">
        <title>Genomic Encyclopedia of Type Strains, Phase IV (KMG-IV): sequencing the most valuable type-strain genomes for metagenomic binning, comparative biology and taxonomic classification.</title>
        <authorList>
            <person name="Goeker M."/>
        </authorList>
    </citation>
    <scope>NUCLEOTIDE SEQUENCE [LARGE SCALE GENOMIC DNA]</scope>
    <source>
        <strain evidence="7 8">DSM 44599</strain>
    </source>
</reference>
<dbReference type="InterPro" id="IPR009061">
    <property type="entry name" value="DNA-bd_dom_put_sf"/>
</dbReference>
<evidence type="ECO:0000256" key="1">
    <source>
        <dbReference type="ARBA" id="ARBA00022491"/>
    </source>
</evidence>
<gene>
    <name evidence="7" type="ORF">DFR74_11833</name>
</gene>
<dbReference type="SUPFAM" id="SSF46955">
    <property type="entry name" value="Putative DNA-binding domain"/>
    <property type="match status" value="1"/>
</dbReference>
<dbReference type="PRINTS" id="PR00040">
    <property type="entry name" value="HTHMERR"/>
</dbReference>
<dbReference type="InterPro" id="IPR000551">
    <property type="entry name" value="MerR-type_HTH_dom"/>
</dbReference>
<dbReference type="Proteomes" id="UP000252586">
    <property type="component" value="Unassembled WGS sequence"/>
</dbReference>